<name>A0AAN7WDQ1_9PEZI</name>
<feature type="region of interest" description="Disordered" evidence="1">
    <location>
        <begin position="83"/>
        <end position="143"/>
    </location>
</feature>
<proteinExistence type="predicted"/>
<comment type="caution">
    <text evidence="2">The sequence shown here is derived from an EMBL/GenBank/DDBJ whole genome shotgun (WGS) entry which is preliminary data.</text>
</comment>
<dbReference type="EMBL" id="JAVRQU010000001">
    <property type="protein sequence ID" value="KAK5707472.1"/>
    <property type="molecule type" value="Genomic_DNA"/>
</dbReference>
<protein>
    <submittedName>
        <fullName evidence="2">Uncharacterized protein</fullName>
    </submittedName>
</protein>
<dbReference type="Proteomes" id="UP001310594">
    <property type="component" value="Unassembled WGS sequence"/>
</dbReference>
<evidence type="ECO:0000313" key="3">
    <source>
        <dbReference type="Proteomes" id="UP001310594"/>
    </source>
</evidence>
<reference evidence="2" key="1">
    <citation type="submission" date="2023-08" db="EMBL/GenBank/DDBJ databases">
        <title>Black Yeasts Isolated from many extreme environments.</title>
        <authorList>
            <person name="Coleine C."/>
            <person name="Stajich J.E."/>
            <person name="Selbmann L."/>
        </authorList>
    </citation>
    <scope>NUCLEOTIDE SEQUENCE</scope>
    <source>
        <strain evidence="2">CCFEE 5810</strain>
    </source>
</reference>
<sequence length="432" mass="44524">MTTTIPRSGSSMPASISASPNYPSAGELATYAAGGSMVSTPSVAGITYYDGCPGYLNGYLPPGSSYVSTFYCYNPASSSKHSESTGYVLSSPTNLNHMTGPESLAERPTPSPGSITSSGADMAMSPNSATPTPPPSNDPPINVTAAERCITTPGGVQSENTVSVGCGAVLQHVTTCFDSLAPWTDPYDTDQSTSFQACLCETNATIPFGSDSMLWRNFTGCSSCLETFDSRISLDTLAQEFQNIENFCSSQNPVAFLALAEFKSWLGEINKGVDLKTPPLTGSITELGSMRSAFTTTPPLANLAYGASAPFDGTLAGVTPELMTQTITVPPPGTETESASLWMITMLVLWVPTAAAMGTATSSYDASAASASASSAASSNLQAAIGSLTTTAKSEPTNECYGPCLKGAGVRTSSMSKVAVGCFIVCILGLTL</sequence>
<feature type="compositionally biased region" description="Polar residues" evidence="1">
    <location>
        <begin position="83"/>
        <end position="97"/>
    </location>
</feature>
<feature type="compositionally biased region" description="Low complexity" evidence="1">
    <location>
        <begin position="112"/>
        <end position="130"/>
    </location>
</feature>
<gene>
    <name evidence="2" type="ORF">LTR97_000006</name>
</gene>
<evidence type="ECO:0000256" key="1">
    <source>
        <dbReference type="SAM" id="MobiDB-lite"/>
    </source>
</evidence>
<accession>A0AAN7WDQ1</accession>
<evidence type="ECO:0000313" key="2">
    <source>
        <dbReference type="EMBL" id="KAK5707472.1"/>
    </source>
</evidence>
<dbReference type="AlphaFoldDB" id="A0AAN7WDQ1"/>
<organism evidence="2 3">
    <name type="scientific">Elasticomyces elasticus</name>
    <dbReference type="NCBI Taxonomy" id="574655"/>
    <lineage>
        <taxon>Eukaryota</taxon>
        <taxon>Fungi</taxon>
        <taxon>Dikarya</taxon>
        <taxon>Ascomycota</taxon>
        <taxon>Pezizomycotina</taxon>
        <taxon>Dothideomycetes</taxon>
        <taxon>Dothideomycetidae</taxon>
        <taxon>Mycosphaerellales</taxon>
        <taxon>Teratosphaeriaceae</taxon>
        <taxon>Elasticomyces</taxon>
    </lineage>
</organism>